<dbReference type="EMBL" id="QKKF02019521">
    <property type="protein sequence ID" value="RZF39892.1"/>
    <property type="molecule type" value="Genomic_DNA"/>
</dbReference>
<protein>
    <recommendedName>
        <fullName evidence="6">Protein SMG9</fullName>
    </recommendedName>
</protein>
<reference evidence="4 5" key="1">
    <citation type="journal article" date="2017" name="Gigascience">
        <title>Genome sequence of the small brown planthopper, Laodelphax striatellus.</title>
        <authorList>
            <person name="Zhu J."/>
            <person name="Jiang F."/>
            <person name="Wang X."/>
            <person name="Yang P."/>
            <person name="Bao Y."/>
            <person name="Zhao W."/>
            <person name="Wang W."/>
            <person name="Lu H."/>
            <person name="Wang Q."/>
            <person name="Cui N."/>
            <person name="Li J."/>
            <person name="Chen X."/>
            <person name="Luo L."/>
            <person name="Yu J."/>
            <person name="Kang L."/>
            <person name="Cui F."/>
        </authorList>
    </citation>
    <scope>NUCLEOTIDE SEQUENCE [LARGE SCALE GENOMIC DNA]</scope>
    <source>
        <strain evidence="4">Lst14</strain>
    </source>
</reference>
<dbReference type="FunCoup" id="A0A482X2K9">
    <property type="interactions" value="514"/>
</dbReference>
<comment type="similarity">
    <text evidence="1">Belongs to the SMG9 family.</text>
</comment>
<feature type="compositionally biased region" description="Basic and acidic residues" evidence="3">
    <location>
        <begin position="1"/>
        <end position="10"/>
    </location>
</feature>
<dbReference type="InParanoid" id="A0A482X2K9"/>
<feature type="compositionally biased region" description="Polar residues" evidence="3">
    <location>
        <begin position="57"/>
        <end position="71"/>
    </location>
</feature>
<evidence type="ECO:0000256" key="2">
    <source>
        <dbReference type="ARBA" id="ARBA00023161"/>
    </source>
</evidence>
<dbReference type="InterPro" id="IPR027417">
    <property type="entry name" value="P-loop_NTPase"/>
</dbReference>
<keyword evidence="5" id="KW-1185">Reference proteome</keyword>
<evidence type="ECO:0008006" key="6">
    <source>
        <dbReference type="Google" id="ProtNLM"/>
    </source>
</evidence>
<dbReference type="Proteomes" id="UP000291343">
    <property type="component" value="Unassembled WGS sequence"/>
</dbReference>
<dbReference type="InterPro" id="IPR039177">
    <property type="entry name" value="SMG9"/>
</dbReference>
<dbReference type="PANTHER" id="PTHR14270">
    <property type="entry name" value="NONSENSE-MEDIATED MRNA DECAY FACTOR SMG9"/>
    <property type="match status" value="1"/>
</dbReference>
<dbReference type="SUPFAM" id="SSF52540">
    <property type="entry name" value="P-loop containing nucleoside triphosphate hydrolases"/>
    <property type="match status" value="1"/>
</dbReference>
<dbReference type="STRING" id="195883.A0A482X2K9"/>
<dbReference type="GO" id="GO:0000184">
    <property type="term" value="P:nuclear-transcribed mRNA catabolic process, nonsense-mediated decay"/>
    <property type="evidence" value="ECO:0007669"/>
    <property type="project" value="UniProtKB-KW"/>
</dbReference>
<feature type="compositionally biased region" description="Basic and acidic residues" evidence="3">
    <location>
        <begin position="41"/>
        <end position="50"/>
    </location>
</feature>
<accession>A0A482X2K9</accession>
<keyword evidence="2" id="KW-0866">Nonsense-mediated mRNA decay</keyword>
<dbReference type="AlphaFoldDB" id="A0A482X2K9"/>
<comment type="caution">
    <text evidence="4">The sequence shown here is derived from an EMBL/GenBank/DDBJ whole genome shotgun (WGS) entry which is preliminary data.</text>
</comment>
<evidence type="ECO:0000256" key="1">
    <source>
        <dbReference type="ARBA" id="ARBA00007712"/>
    </source>
</evidence>
<evidence type="ECO:0000313" key="5">
    <source>
        <dbReference type="Proteomes" id="UP000291343"/>
    </source>
</evidence>
<sequence>MGDREFDKNRDVRRKKFYNSYKDREDKQYGTRRLPIILTKTDADRDKDGRSGGVKTRNVNESQDKPLSQPTIILRTREGDNRASSSGQRVPRAKKENDNQTPMYHIAAKNSNAENVNPLAPPPEMKSSVKLLDDFLQFNDSGLKYLTEQTDFLVVGVLGMQGVGKSTLVSHLAGNSIDQKDTVFKVQTFEQQEKANHCTTGVDMYVTTNRLILLDSQPVLSGSVMDHANNRQHQMSDSVGQPIGRLGTDCTLDFTSDKNSSDVNSLQIAAFLLSVCHIVIVVQDWFFDPNLLRFLQSAEKSIKSTPTTSQDEELVEYFPHVLFLHTHAEAADFSNPRLEMMQNIYNQTFARSKLQTQTGLSIANTGVFESLSFNEDNLNIYLLPDLVDEQNGDNHFKGHPGYEELMKKLRFQIHGATRSPLTHNTLTEKNWLHYASKIWEGVKKSTFFFEYSRLLP</sequence>
<dbReference type="OrthoDB" id="79514at2759"/>
<dbReference type="SMR" id="A0A482X2K9"/>
<dbReference type="Gene3D" id="3.40.50.300">
    <property type="entry name" value="P-loop containing nucleotide triphosphate hydrolases"/>
    <property type="match status" value="1"/>
</dbReference>
<evidence type="ECO:0000313" key="4">
    <source>
        <dbReference type="EMBL" id="RZF39892.1"/>
    </source>
</evidence>
<name>A0A482X2K9_LAOST</name>
<evidence type="ECO:0000256" key="3">
    <source>
        <dbReference type="SAM" id="MobiDB-lite"/>
    </source>
</evidence>
<organism evidence="4 5">
    <name type="scientific">Laodelphax striatellus</name>
    <name type="common">Small brown planthopper</name>
    <name type="synonym">Delphax striatella</name>
    <dbReference type="NCBI Taxonomy" id="195883"/>
    <lineage>
        <taxon>Eukaryota</taxon>
        <taxon>Metazoa</taxon>
        <taxon>Ecdysozoa</taxon>
        <taxon>Arthropoda</taxon>
        <taxon>Hexapoda</taxon>
        <taxon>Insecta</taxon>
        <taxon>Pterygota</taxon>
        <taxon>Neoptera</taxon>
        <taxon>Paraneoptera</taxon>
        <taxon>Hemiptera</taxon>
        <taxon>Auchenorrhyncha</taxon>
        <taxon>Fulgoroidea</taxon>
        <taxon>Delphacidae</taxon>
        <taxon>Criomorphinae</taxon>
        <taxon>Laodelphax</taxon>
    </lineage>
</organism>
<feature type="region of interest" description="Disordered" evidence="3">
    <location>
        <begin position="1"/>
        <end position="100"/>
    </location>
</feature>
<dbReference type="PANTHER" id="PTHR14270:SF0">
    <property type="entry name" value="NONSENSE-MEDIATED MRNA DECAY FACTOR SMG9"/>
    <property type="match status" value="1"/>
</dbReference>
<gene>
    <name evidence="4" type="ORF">LSTR_LSTR010520</name>
</gene>
<proteinExistence type="inferred from homology"/>